<organism evidence="1 2">
    <name type="scientific">Thelohanellus kitauei</name>
    <name type="common">Myxosporean</name>
    <dbReference type="NCBI Taxonomy" id="669202"/>
    <lineage>
        <taxon>Eukaryota</taxon>
        <taxon>Metazoa</taxon>
        <taxon>Cnidaria</taxon>
        <taxon>Myxozoa</taxon>
        <taxon>Myxosporea</taxon>
        <taxon>Bivalvulida</taxon>
        <taxon>Platysporina</taxon>
        <taxon>Myxobolidae</taxon>
        <taxon>Thelohanellus</taxon>
    </lineage>
</organism>
<dbReference type="OrthoDB" id="6611384at2759"/>
<accession>A0A0C2JKD3</accession>
<evidence type="ECO:0000313" key="2">
    <source>
        <dbReference type="Proteomes" id="UP000031668"/>
    </source>
</evidence>
<proteinExistence type="predicted"/>
<protein>
    <recommendedName>
        <fullName evidence="3">ISXO2-like transposase domain-containing protein</fullName>
    </recommendedName>
</protein>
<dbReference type="Proteomes" id="UP000031668">
    <property type="component" value="Unassembled WGS sequence"/>
</dbReference>
<gene>
    <name evidence="1" type="ORF">RF11_13079</name>
</gene>
<keyword evidence="2" id="KW-1185">Reference proteome</keyword>
<evidence type="ECO:0000313" key="1">
    <source>
        <dbReference type="EMBL" id="KII69853.1"/>
    </source>
</evidence>
<reference evidence="1 2" key="1">
    <citation type="journal article" date="2014" name="Genome Biol. Evol.">
        <title>The genome of the myxosporean Thelohanellus kitauei shows adaptations to nutrient acquisition within its fish host.</title>
        <authorList>
            <person name="Yang Y."/>
            <person name="Xiong J."/>
            <person name="Zhou Z."/>
            <person name="Huo F."/>
            <person name="Miao W."/>
            <person name="Ran C."/>
            <person name="Liu Y."/>
            <person name="Zhang J."/>
            <person name="Feng J."/>
            <person name="Wang M."/>
            <person name="Wang M."/>
            <person name="Wang L."/>
            <person name="Yao B."/>
        </authorList>
    </citation>
    <scope>NUCLEOTIDE SEQUENCE [LARGE SCALE GENOMIC DNA]</scope>
    <source>
        <strain evidence="1">Wuqing</strain>
    </source>
</reference>
<dbReference type="AlphaFoldDB" id="A0A0C2JKD3"/>
<name>A0A0C2JKD3_THEKT</name>
<comment type="caution">
    <text evidence="1">The sequence shown here is derived from an EMBL/GenBank/DDBJ whole genome shotgun (WGS) entry which is preliminary data.</text>
</comment>
<dbReference type="EMBL" id="JWZT01002267">
    <property type="protein sequence ID" value="KII69853.1"/>
    <property type="molecule type" value="Genomic_DNA"/>
</dbReference>
<sequence>MSYLSSHTGEFQSYMDRNGRTDCKLTPEKILQLIFYWAAQRSVKHSKEMLDVSKRILIDWFNHCCKVSDVETQINGQAPDVVIQIDETLLRGKRRVNIGRLLGVDENTPREGIDCEEINQNGRLVSGRNHGRRITGPWIFGLLECHRQVDRNYKSGEPRLFIVEQRDKESLLPIIRRNFARGSMI</sequence>
<evidence type="ECO:0008006" key="3">
    <source>
        <dbReference type="Google" id="ProtNLM"/>
    </source>
</evidence>